<evidence type="ECO:0000259" key="9">
    <source>
        <dbReference type="Pfam" id="PF00924"/>
    </source>
</evidence>
<evidence type="ECO:0000313" key="11">
    <source>
        <dbReference type="EMBL" id="NEZ63840.1"/>
    </source>
</evidence>
<keyword evidence="4 8" id="KW-0812">Transmembrane</keyword>
<name>A0A6M0S657_9CYAN</name>
<feature type="transmembrane region" description="Helical" evidence="8">
    <location>
        <begin position="446"/>
        <end position="467"/>
    </location>
</feature>
<dbReference type="Gene3D" id="1.10.287.1260">
    <property type="match status" value="1"/>
</dbReference>
<dbReference type="Gene3D" id="3.30.70.100">
    <property type="match status" value="1"/>
</dbReference>
<dbReference type="PANTHER" id="PTHR30221">
    <property type="entry name" value="SMALL-CONDUCTANCE MECHANOSENSITIVE CHANNEL"/>
    <property type="match status" value="1"/>
</dbReference>
<feature type="region of interest" description="Disordered" evidence="7">
    <location>
        <begin position="284"/>
        <end position="303"/>
    </location>
</feature>
<dbReference type="Gene3D" id="1.20.120.330">
    <property type="entry name" value="Nucleotidyltransferases domain 2"/>
    <property type="match status" value="1"/>
</dbReference>
<dbReference type="GO" id="GO:0005886">
    <property type="term" value="C:plasma membrane"/>
    <property type="evidence" value="ECO:0007669"/>
    <property type="project" value="UniProtKB-SubCell"/>
</dbReference>
<dbReference type="InterPro" id="IPR011066">
    <property type="entry name" value="MscS_channel_C_sf"/>
</dbReference>
<keyword evidence="6 8" id="KW-0472">Membrane</keyword>
<dbReference type="InterPro" id="IPR010920">
    <property type="entry name" value="LSM_dom_sf"/>
</dbReference>
<dbReference type="Proteomes" id="UP000473574">
    <property type="component" value="Unassembled WGS sequence"/>
</dbReference>
<protein>
    <submittedName>
        <fullName evidence="11">Small-conductance mechanosensitive channel</fullName>
    </submittedName>
</protein>
<evidence type="ECO:0000313" key="12">
    <source>
        <dbReference type="Proteomes" id="UP000473574"/>
    </source>
</evidence>
<dbReference type="InterPro" id="IPR011014">
    <property type="entry name" value="MscS_channel_TM-2"/>
</dbReference>
<evidence type="ECO:0000256" key="1">
    <source>
        <dbReference type="ARBA" id="ARBA00004651"/>
    </source>
</evidence>
<dbReference type="InterPro" id="IPR045275">
    <property type="entry name" value="MscS_archaea/bacteria_type"/>
</dbReference>
<evidence type="ECO:0000259" key="10">
    <source>
        <dbReference type="Pfam" id="PF21082"/>
    </source>
</evidence>
<comment type="caution">
    <text evidence="11">The sequence shown here is derived from an EMBL/GenBank/DDBJ whole genome shotgun (WGS) entry which is preliminary data.</text>
</comment>
<dbReference type="PANTHER" id="PTHR30221:SF1">
    <property type="entry name" value="SMALL-CONDUCTANCE MECHANOSENSITIVE CHANNEL"/>
    <property type="match status" value="1"/>
</dbReference>
<evidence type="ECO:0000256" key="5">
    <source>
        <dbReference type="ARBA" id="ARBA00022989"/>
    </source>
</evidence>
<evidence type="ECO:0000256" key="7">
    <source>
        <dbReference type="SAM" id="MobiDB-lite"/>
    </source>
</evidence>
<accession>A0A6M0S657</accession>
<dbReference type="InterPro" id="IPR006685">
    <property type="entry name" value="MscS_channel_2nd"/>
</dbReference>
<dbReference type="SUPFAM" id="SSF82689">
    <property type="entry name" value="Mechanosensitive channel protein MscS (YggB), C-terminal domain"/>
    <property type="match status" value="1"/>
</dbReference>
<keyword evidence="5 8" id="KW-1133">Transmembrane helix</keyword>
<evidence type="ECO:0000256" key="3">
    <source>
        <dbReference type="ARBA" id="ARBA00022475"/>
    </source>
</evidence>
<proteinExistence type="inferred from homology"/>
<sequence length="723" mass="77740">MRRVILVRIHAVIATGIIAIFSVSGFPAFSQEADGETESTEEQSILVESTIVGDVDPATAITVEDLTIPIDQLELFLKPLTLEELQVEAAAWFLILKDKVQEISQTEIAIKRQNEAIASQEEAAQAVTEAEAALAEAEAALAEASPGTSEYEKATEQLETAKQSLQEANQAVEKAVETGDDLEENEALRETLEEAESEEEIATARQILEEARNERDDLTAGSAAYDVATERIDALDQALIDLESAEEALEEAVPGSPEHQELTEAVESARAAVMEAAEAISEAGLAPEEAAEEGAIQSEEAESALEKIAADIESAEEQADGDNVETEAPSVIEVQAGGDIDAADAAENSGEQLEGVAEELEAVADAESDLKNQLVVNVTALQGEQTGLVDRFTVVLDALDQKGGDTTSYRKYIDAVSGIELDITDTEGLGVRLVSWLRSEEGGLRWGLNLAKFVGILLASVIVSRLLARVIDRVLTRIGGTSNLFRDFAVMVVQRGVLVTGALLALASLGVSLGPILALVGGASFVLAFALQSNLGNFASGLMLLVNKPFDVGDEVKVAGYWAYVDSISLASTKLKAFNGSVVTLPNNTVWGGDIINFTHSDIRKQMIYIYVKFTQDLDKIYQMWIELAASHPQVLEDPAPGWFPWNGHYDYHICVGLSAWTKTDVYWTVYIELLKELQIRLDKMGIELAAPVQEIKFGQSAADTMATQLSSAVASQLPSTQP</sequence>
<dbReference type="SUPFAM" id="SSF50182">
    <property type="entry name" value="Sm-like ribonucleoproteins"/>
    <property type="match status" value="1"/>
</dbReference>
<organism evidence="11 12">
    <name type="scientific">Adonisia turfae CCMR0082</name>
    <dbReference type="NCBI Taxonomy" id="2304604"/>
    <lineage>
        <taxon>Bacteria</taxon>
        <taxon>Bacillati</taxon>
        <taxon>Cyanobacteriota</taxon>
        <taxon>Adonisia</taxon>
        <taxon>Adonisia turfae</taxon>
    </lineage>
</organism>
<comment type="similarity">
    <text evidence="2">Belongs to the MscS (TC 1.A.23) family.</text>
</comment>
<evidence type="ECO:0000256" key="2">
    <source>
        <dbReference type="ARBA" id="ARBA00008017"/>
    </source>
</evidence>
<dbReference type="RefSeq" id="WP_163663669.1">
    <property type="nucleotide sequence ID" value="NZ_QZCE01000002.1"/>
</dbReference>
<dbReference type="Pfam" id="PF00924">
    <property type="entry name" value="MS_channel_2nd"/>
    <property type="match status" value="1"/>
</dbReference>
<evidence type="ECO:0000256" key="6">
    <source>
        <dbReference type="ARBA" id="ARBA00023136"/>
    </source>
</evidence>
<evidence type="ECO:0000256" key="8">
    <source>
        <dbReference type="SAM" id="Phobius"/>
    </source>
</evidence>
<dbReference type="EMBL" id="QZCE01000002">
    <property type="protein sequence ID" value="NEZ63840.1"/>
    <property type="molecule type" value="Genomic_DNA"/>
</dbReference>
<evidence type="ECO:0000256" key="4">
    <source>
        <dbReference type="ARBA" id="ARBA00022692"/>
    </source>
</evidence>
<dbReference type="Pfam" id="PF21082">
    <property type="entry name" value="MS_channel_3rd"/>
    <property type="match status" value="1"/>
</dbReference>
<dbReference type="InterPro" id="IPR049278">
    <property type="entry name" value="MS_channel_C"/>
</dbReference>
<feature type="transmembrane region" description="Helical" evidence="8">
    <location>
        <begin position="488"/>
        <end position="507"/>
    </location>
</feature>
<reference evidence="11 12" key="1">
    <citation type="journal article" date="2020" name="Microb. Ecol.">
        <title>Ecogenomics of the Marine Benthic Filamentous Cyanobacterium Adonisia.</title>
        <authorList>
            <person name="Walter J.M."/>
            <person name="Coutinho F.H."/>
            <person name="Leomil L."/>
            <person name="Hargreaves P.I."/>
            <person name="Campeao M.E."/>
            <person name="Vieira V.V."/>
            <person name="Silva B.S."/>
            <person name="Fistarol G.O."/>
            <person name="Salomon P.S."/>
            <person name="Sawabe T."/>
            <person name="Mino S."/>
            <person name="Hosokawa M."/>
            <person name="Miyashita H."/>
            <person name="Maruyama F."/>
            <person name="van Verk M.C."/>
            <person name="Dutilh B.E."/>
            <person name="Thompson C.C."/>
            <person name="Thompson F.L."/>
        </authorList>
    </citation>
    <scope>NUCLEOTIDE SEQUENCE [LARGE SCALE GENOMIC DNA]</scope>
    <source>
        <strain evidence="11 12">CCMR0082</strain>
    </source>
</reference>
<dbReference type="InterPro" id="IPR023408">
    <property type="entry name" value="MscS_beta-dom_sf"/>
</dbReference>
<dbReference type="SUPFAM" id="SSF82861">
    <property type="entry name" value="Mechanosensitive channel protein MscS (YggB), transmembrane region"/>
    <property type="match status" value="1"/>
</dbReference>
<keyword evidence="3" id="KW-1003">Cell membrane</keyword>
<dbReference type="GO" id="GO:0008381">
    <property type="term" value="F:mechanosensitive monoatomic ion channel activity"/>
    <property type="evidence" value="ECO:0007669"/>
    <property type="project" value="InterPro"/>
</dbReference>
<comment type="subcellular location">
    <subcellularLocation>
        <location evidence="1">Cell membrane</location>
        <topology evidence="1">Multi-pass membrane protein</topology>
    </subcellularLocation>
</comment>
<feature type="domain" description="Mechanosensitive ion channel MscS" evidence="9">
    <location>
        <begin position="535"/>
        <end position="600"/>
    </location>
</feature>
<dbReference type="AlphaFoldDB" id="A0A6M0S657"/>
<feature type="domain" description="Mechanosensitive ion channel MscS C-terminal" evidence="10">
    <location>
        <begin position="609"/>
        <end position="689"/>
    </location>
</feature>
<dbReference type="Gene3D" id="2.30.30.60">
    <property type="match status" value="1"/>
</dbReference>
<gene>
    <name evidence="11" type="ORF">D0962_13760</name>
</gene>